<evidence type="ECO:0000313" key="2">
    <source>
        <dbReference type="Proteomes" id="UP000199663"/>
    </source>
</evidence>
<dbReference type="Proteomes" id="UP000199663">
    <property type="component" value="Unassembled WGS sequence"/>
</dbReference>
<comment type="caution">
    <text evidence="1">The sequence shown here is derived from an EMBL/GenBank/DDBJ whole genome shotgun (WGS) entry which is preliminary data.</text>
</comment>
<reference evidence="1 2" key="1">
    <citation type="submission" date="2016-10" db="EMBL/GenBank/DDBJ databases">
        <authorList>
            <person name="Varghese N."/>
            <person name="Submissions S."/>
        </authorList>
    </citation>
    <scope>NUCLEOTIDE SEQUENCE [LARGE SCALE GENOMIC DNA]</scope>
    <source>
        <strain evidence="1 2">DSM 17997</strain>
    </source>
</reference>
<dbReference type="EMBL" id="FNQC01000002">
    <property type="protein sequence ID" value="SDY63912.1"/>
    <property type="molecule type" value="Genomic_DNA"/>
</dbReference>
<gene>
    <name evidence="1" type="ORF">SAMN05444412_10268</name>
</gene>
<proteinExistence type="predicted"/>
<organism evidence="1 2">
    <name type="scientific">Rhodonellum ikkaensis</name>
    <dbReference type="NCBI Taxonomy" id="336829"/>
    <lineage>
        <taxon>Bacteria</taxon>
        <taxon>Pseudomonadati</taxon>
        <taxon>Bacteroidota</taxon>
        <taxon>Cytophagia</taxon>
        <taxon>Cytophagales</taxon>
        <taxon>Cytophagaceae</taxon>
        <taxon>Rhodonellum</taxon>
    </lineage>
</organism>
<keyword evidence="2" id="KW-1185">Reference proteome</keyword>
<accession>A0A1H3LHG1</accession>
<evidence type="ECO:0000313" key="1">
    <source>
        <dbReference type="EMBL" id="SDY63912.1"/>
    </source>
</evidence>
<protein>
    <submittedName>
        <fullName evidence="1">Uncharacterized protein</fullName>
    </submittedName>
</protein>
<sequence length="66" mass="7363">MQITVQEVPAVMRDTLVDKLKAAVLLVVQVYLDLGATHQDVNVFSENSSSFTLLEDELFVTIKLLI</sequence>
<name>A0A1H3LHG1_9BACT</name>